<name>A0A9I9EKU6_CUCME</name>
<sequence>MFCIMADSDVSIHSAFGIELLPPFFDTFYADEVRQLFWFRLTHLFPLAVQLLESGYTSFTFSIERFRYNHAQFKFEGPNGLLRKVNFLLTHVVRPLSIRKIDLSAFVTMDSREFSSIISKYHMFGCVSRWISFSYAIIQETIIILQDGQCITGCIRAPNEVQFIIAVKGGLFQEIHITVDAQGNSAKQVDTAAVSSEVFHVTNAAETAVVGAETRGAMCIIEWSTCC</sequence>
<proteinExistence type="predicted"/>
<reference evidence="1" key="1">
    <citation type="submission" date="2023-03" db="UniProtKB">
        <authorList>
            <consortium name="EnsemblPlants"/>
        </authorList>
    </citation>
    <scope>IDENTIFICATION</scope>
</reference>
<dbReference type="EnsemblPlants" id="MELO3C035227.2.1">
    <property type="protein sequence ID" value="MELO3C035227.2.1"/>
    <property type="gene ID" value="MELO3C035227.2"/>
</dbReference>
<dbReference type="AlphaFoldDB" id="A0A9I9EKU6"/>
<protein>
    <submittedName>
        <fullName evidence="1">Uncharacterized protein</fullName>
    </submittedName>
</protein>
<dbReference type="Gramene" id="MELO3C035227.2.1">
    <property type="protein sequence ID" value="MELO3C035227.2.1"/>
    <property type="gene ID" value="MELO3C035227.2"/>
</dbReference>
<evidence type="ECO:0000313" key="1">
    <source>
        <dbReference type="EnsemblPlants" id="MELO3C035227.2.1"/>
    </source>
</evidence>
<accession>A0A9I9EKU6</accession>
<organism evidence="1">
    <name type="scientific">Cucumis melo</name>
    <name type="common">Muskmelon</name>
    <dbReference type="NCBI Taxonomy" id="3656"/>
    <lineage>
        <taxon>Eukaryota</taxon>
        <taxon>Viridiplantae</taxon>
        <taxon>Streptophyta</taxon>
        <taxon>Embryophyta</taxon>
        <taxon>Tracheophyta</taxon>
        <taxon>Spermatophyta</taxon>
        <taxon>Magnoliopsida</taxon>
        <taxon>eudicotyledons</taxon>
        <taxon>Gunneridae</taxon>
        <taxon>Pentapetalae</taxon>
        <taxon>rosids</taxon>
        <taxon>fabids</taxon>
        <taxon>Cucurbitales</taxon>
        <taxon>Cucurbitaceae</taxon>
        <taxon>Benincaseae</taxon>
        <taxon>Cucumis</taxon>
    </lineage>
</organism>